<evidence type="ECO:0000313" key="5">
    <source>
        <dbReference type="Proteomes" id="UP001592528"/>
    </source>
</evidence>
<dbReference type="Pfam" id="PF08530">
    <property type="entry name" value="PepX_C"/>
    <property type="match status" value="1"/>
</dbReference>
<gene>
    <name evidence="4" type="ORF">ACEZDJ_09305</name>
</gene>
<sequence length="657" mass="70782">MTRLRPTGESEYPAALAVDVVRDVRIPTGVPQQTLAADLYRPVTDRPVPLLLTVLPYRKDFVAGVAHDGPARWFAERGYASLLVDLAGTGSSDGERRPEFDPGDGDDAVAAIDWATGQPWCDGSVGMWGHSYGAITTLRTASLGPPQLRAIIPLMHGLDPEVDTVHPDGARGDLHALANRGTSMLVQQLLPPLINHKSEAEQQRWQRRLYRTEPVLLDFARHGPGDPVWRERAIDGAAITVPALCVGGWHDAFPDPLVRAYERISGPKKLLMGPWGHVMPQHAAVAPVDFLTLALRWWDHWLRGRDTGVMDEPPVTLYQQGPRPRWRAHPCWPPADGALSLATRGDTVLRPASAEQPDPGRIIAEYRSDPTVGALRGVPGLGLGEAFPTQDQHDDDMRSVVLESPPLPDGLIVAGRPEVVVTLATGADLPDRPDAPDAQIRRLAVRLTEVDPEGRSALITVGVLCPRTPADRHRLALRPTVHQVAAGQRLRVALCDSDFPRLTPPAEPAELRVVRVELTVPTLEADAGVQVELPPAPAPETRTAGSGPPAELSWTITRDLIHDGVEVAVSAGSGDSTTDQGHQFRSGNSLLAGVRRDDPDRTVTFGSHSATVTMSTGETVTTTATVHCSPTALRATGEVTVDGVTVFAQTWEAPLGR</sequence>
<dbReference type="GO" id="GO:0016787">
    <property type="term" value="F:hydrolase activity"/>
    <property type="evidence" value="ECO:0007669"/>
    <property type="project" value="UniProtKB-KW"/>
</dbReference>
<comment type="similarity">
    <text evidence="1">Belongs to the AB hydrolase superfamily.</text>
</comment>
<evidence type="ECO:0000259" key="3">
    <source>
        <dbReference type="SMART" id="SM00939"/>
    </source>
</evidence>
<dbReference type="InterPro" id="IPR000383">
    <property type="entry name" value="Xaa-Pro-like_dom"/>
</dbReference>
<dbReference type="SUPFAM" id="SSF53474">
    <property type="entry name" value="alpha/beta-Hydrolases"/>
    <property type="match status" value="1"/>
</dbReference>
<evidence type="ECO:0000256" key="1">
    <source>
        <dbReference type="ARBA" id="ARBA00008645"/>
    </source>
</evidence>
<evidence type="ECO:0000256" key="2">
    <source>
        <dbReference type="ARBA" id="ARBA00022801"/>
    </source>
</evidence>
<keyword evidence="2 4" id="KW-0378">Hydrolase</keyword>
<dbReference type="PANTHER" id="PTHR22946:SF9">
    <property type="entry name" value="POLYKETIDE TRANSFERASE AF380"/>
    <property type="match status" value="1"/>
</dbReference>
<name>A0ABV6UJ58_9ACTN</name>
<dbReference type="EMBL" id="JBHEZZ010000004">
    <property type="protein sequence ID" value="MFC1401484.1"/>
    <property type="molecule type" value="Genomic_DNA"/>
</dbReference>
<feature type="domain" description="Xaa-Pro dipeptidyl-peptidase C-terminal" evidence="3">
    <location>
        <begin position="295"/>
        <end position="531"/>
    </location>
</feature>
<dbReference type="InterPro" id="IPR013736">
    <property type="entry name" value="Xaa-Pro_dipept_C"/>
</dbReference>
<dbReference type="InterPro" id="IPR050261">
    <property type="entry name" value="FrsA_esterase"/>
</dbReference>
<dbReference type="PANTHER" id="PTHR22946">
    <property type="entry name" value="DIENELACTONE HYDROLASE DOMAIN-CONTAINING PROTEIN-RELATED"/>
    <property type="match status" value="1"/>
</dbReference>
<dbReference type="Gene3D" id="3.40.50.1820">
    <property type="entry name" value="alpha/beta hydrolase"/>
    <property type="match status" value="1"/>
</dbReference>
<proteinExistence type="inferred from homology"/>
<dbReference type="SMART" id="SM00939">
    <property type="entry name" value="PepX_C"/>
    <property type="match status" value="1"/>
</dbReference>
<dbReference type="Gene3D" id="2.60.120.260">
    <property type="entry name" value="Galactose-binding domain-like"/>
    <property type="match status" value="1"/>
</dbReference>
<dbReference type="Proteomes" id="UP001592528">
    <property type="component" value="Unassembled WGS sequence"/>
</dbReference>
<protein>
    <submittedName>
        <fullName evidence="4">CocE/NonD family hydrolase</fullName>
    </submittedName>
</protein>
<organism evidence="4 5">
    <name type="scientific">Streptacidiphilus cavernicola</name>
    <dbReference type="NCBI Taxonomy" id="3342716"/>
    <lineage>
        <taxon>Bacteria</taxon>
        <taxon>Bacillati</taxon>
        <taxon>Actinomycetota</taxon>
        <taxon>Actinomycetes</taxon>
        <taxon>Kitasatosporales</taxon>
        <taxon>Streptomycetaceae</taxon>
        <taxon>Streptacidiphilus</taxon>
    </lineage>
</organism>
<dbReference type="InterPro" id="IPR029058">
    <property type="entry name" value="AB_hydrolase_fold"/>
</dbReference>
<dbReference type="InterPro" id="IPR008979">
    <property type="entry name" value="Galactose-bd-like_sf"/>
</dbReference>
<accession>A0ABV6UJ58</accession>
<dbReference type="NCBIfam" id="TIGR00976">
    <property type="entry name" value="CocE_NonD"/>
    <property type="match status" value="1"/>
</dbReference>
<evidence type="ECO:0000313" key="4">
    <source>
        <dbReference type="EMBL" id="MFC1401484.1"/>
    </source>
</evidence>
<comment type="caution">
    <text evidence="4">The sequence shown here is derived from an EMBL/GenBank/DDBJ whole genome shotgun (WGS) entry which is preliminary data.</text>
</comment>
<reference evidence="4 5" key="1">
    <citation type="submission" date="2024-09" db="EMBL/GenBank/DDBJ databases">
        <authorList>
            <person name="Lee S.D."/>
        </authorList>
    </citation>
    <scope>NUCLEOTIDE SEQUENCE [LARGE SCALE GENOMIC DNA]</scope>
    <source>
        <strain evidence="4 5">N1-5</strain>
    </source>
</reference>
<dbReference type="RefSeq" id="WP_030259936.1">
    <property type="nucleotide sequence ID" value="NZ_JBHEZZ010000004.1"/>
</dbReference>
<dbReference type="Pfam" id="PF02129">
    <property type="entry name" value="Peptidase_S15"/>
    <property type="match status" value="1"/>
</dbReference>
<dbReference type="Gene3D" id="1.10.3020.10">
    <property type="entry name" value="alpha-amino acid ester hydrolase ( Helical cap domain)"/>
    <property type="match status" value="1"/>
</dbReference>
<dbReference type="InterPro" id="IPR005674">
    <property type="entry name" value="CocE/Ser_esterase"/>
</dbReference>
<dbReference type="SUPFAM" id="SSF49785">
    <property type="entry name" value="Galactose-binding domain-like"/>
    <property type="match status" value="1"/>
</dbReference>
<keyword evidence="5" id="KW-1185">Reference proteome</keyword>